<protein>
    <submittedName>
        <fullName evidence="1">Uncharacterized protein</fullName>
    </submittedName>
</protein>
<evidence type="ECO:0000313" key="1">
    <source>
        <dbReference type="EMBL" id="MED6231887.1"/>
    </source>
</evidence>
<gene>
    <name evidence="1" type="ORF">ATANTOWER_012583</name>
</gene>
<name>A0ABU7A1D2_9TELE</name>
<dbReference type="EMBL" id="JAHUTI010000268">
    <property type="protein sequence ID" value="MED6231887.1"/>
    <property type="molecule type" value="Genomic_DNA"/>
</dbReference>
<dbReference type="Proteomes" id="UP001345963">
    <property type="component" value="Unassembled WGS sequence"/>
</dbReference>
<sequence>MDLNNPYYYHPFLPHVLLHIKATRCSHEKESRHWNFAGTYHCPTTSCCYKRAFAHTGIFLTVKKNKVDGLEVFLTATNTEIHGVGTKGSPLIILLKGKM</sequence>
<reference evidence="1 2" key="1">
    <citation type="submission" date="2021-07" db="EMBL/GenBank/DDBJ databases">
        <authorList>
            <person name="Palmer J.M."/>
        </authorList>
    </citation>
    <scope>NUCLEOTIDE SEQUENCE [LARGE SCALE GENOMIC DNA]</scope>
    <source>
        <strain evidence="1 2">AT_MEX2019</strain>
        <tissue evidence="1">Muscle</tissue>
    </source>
</reference>
<proteinExistence type="predicted"/>
<accession>A0ABU7A1D2</accession>
<keyword evidence="2" id="KW-1185">Reference proteome</keyword>
<comment type="caution">
    <text evidence="1">The sequence shown here is derived from an EMBL/GenBank/DDBJ whole genome shotgun (WGS) entry which is preliminary data.</text>
</comment>
<evidence type="ECO:0000313" key="2">
    <source>
        <dbReference type="Proteomes" id="UP001345963"/>
    </source>
</evidence>
<organism evidence="1 2">
    <name type="scientific">Ataeniobius toweri</name>
    <dbReference type="NCBI Taxonomy" id="208326"/>
    <lineage>
        <taxon>Eukaryota</taxon>
        <taxon>Metazoa</taxon>
        <taxon>Chordata</taxon>
        <taxon>Craniata</taxon>
        <taxon>Vertebrata</taxon>
        <taxon>Euteleostomi</taxon>
        <taxon>Actinopterygii</taxon>
        <taxon>Neopterygii</taxon>
        <taxon>Teleostei</taxon>
        <taxon>Neoteleostei</taxon>
        <taxon>Acanthomorphata</taxon>
        <taxon>Ovalentaria</taxon>
        <taxon>Atherinomorphae</taxon>
        <taxon>Cyprinodontiformes</taxon>
        <taxon>Goodeidae</taxon>
        <taxon>Ataeniobius</taxon>
    </lineage>
</organism>